<dbReference type="Proteomes" id="UP001281147">
    <property type="component" value="Unassembled WGS sequence"/>
</dbReference>
<reference evidence="1" key="1">
    <citation type="submission" date="2023-07" db="EMBL/GenBank/DDBJ databases">
        <title>Black Yeasts Isolated from many extreme environments.</title>
        <authorList>
            <person name="Coleine C."/>
            <person name="Stajich J.E."/>
            <person name="Selbmann L."/>
        </authorList>
    </citation>
    <scope>NUCLEOTIDE SEQUENCE</scope>
    <source>
        <strain evidence="1">CCFEE 5714</strain>
    </source>
</reference>
<gene>
    <name evidence="1" type="ORF">LTR37_017297</name>
</gene>
<sequence length="578" mass="64596">MSFGFSPSDIVTLISLTSKAYRGWKHACGEYSEITGSLDSLSIVLQRIEREASKPGSVLKRTAQDMQDLGDVLANCEPTIRELHSIVVRYKSMGSSRQKNWDRLQLGFKNLGDLKSKLTQHVTLVSAYLDVVGLGMLGKIERDVSALPQQILNTVNGLVAEIRAGRREGSVMTTYEDDEKDVWRQFRRELIGDGMRSSMIHKYKPLIRKYLRERAERGDLEEQPVEDVLEAPYHSSSSITRQGVDVDSLIEISREAPERDDSLTPTPHEESEQIAQLVEERQQAGQELKTRSAAAEGSAWLSIHEDAKQYIYDFSRDSVRQGQSKDSPDENMANGTKQAKGERKTRYAAVQSMDEDAKQYISNISRDLDRQIQSKASPDENVANGTKQAKRDRKKRIAAGEWMLEDAKQYIVDFSKDLDQQKRAQPDKEDDGCSPTGEPDLAPSFTRNNDLRRLVLSKEEGDLLSGKAPQFLSPDYIPTVTTPSTAYDIGAPPENSKVARAEAACIIPEDISDDKRTFHFSSGGGGGGGGRPPLHIDQGRFKFQGDEQLPKPRDFVGRPKRYRAGRRSSVPLDLAAFE</sequence>
<name>A0ACC3MLX8_9PEZI</name>
<proteinExistence type="predicted"/>
<organism evidence="1 2">
    <name type="scientific">Vermiconidia calcicola</name>
    <dbReference type="NCBI Taxonomy" id="1690605"/>
    <lineage>
        <taxon>Eukaryota</taxon>
        <taxon>Fungi</taxon>
        <taxon>Dikarya</taxon>
        <taxon>Ascomycota</taxon>
        <taxon>Pezizomycotina</taxon>
        <taxon>Dothideomycetes</taxon>
        <taxon>Dothideomycetidae</taxon>
        <taxon>Mycosphaerellales</taxon>
        <taxon>Extremaceae</taxon>
        <taxon>Vermiconidia</taxon>
    </lineage>
</organism>
<accession>A0ACC3MLX8</accession>
<evidence type="ECO:0000313" key="2">
    <source>
        <dbReference type="Proteomes" id="UP001281147"/>
    </source>
</evidence>
<keyword evidence="2" id="KW-1185">Reference proteome</keyword>
<evidence type="ECO:0000313" key="1">
    <source>
        <dbReference type="EMBL" id="KAK3697715.1"/>
    </source>
</evidence>
<comment type="caution">
    <text evidence="1">The sequence shown here is derived from an EMBL/GenBank/DDBJ whole genome shotgun (WGS) entry which is preliminary data.</text>
</comment>
<protein>
    <submittedName>
        <fullName evidence="1">Uncharacterized protein</fullName>
    </submittedName>
</protein>
<dbReference type="EMBL" id="JAUTXU010000221">
    <property type="protein sequence ID" value="KAK3697715.1"/>
    <property type="molecule type" value="Genomic_DNA"/>
</dbReference>